<keyword evidence="1" id="KW-0175">Coiled coil</keyword>
<dbReference type="Gene3D" id="1.20.1280.50">
    <property type="match status" value="1"/>
</dbReference>
<dbReference type="OrthoDB" id="2269034at2759"/>
<sequence>MHDLLSFKATSATRFFLPLKSTTKSYQRYALGMSALEEDRIRVADLDVQIGDLEHRLRALRIEKALAQERIDSYKYPVLTLPNEIVSEIFIHFLPIYPLCPPLTGNLSPTLLTHICRKWREIALETPALWRAISLSYEAIPFARNVHIGYLWLTQSRYCPLSIDLDENYERGIDFTEVFANFALHRSRFEHLRLEFASSLPALEGPMPPAPRPISATLNDIAALTVTLPWAQLTSITFFYVYPSECFPILQQTSNLVHCCMNLCLDPGNDELEPDITLSRLESLILGTPPDSGMMRYLEALLVPALRSIKIPERFLGPNPIESLASFVAKSGCKLEQVHVTSVTSVPEPTYCGALLPTVQEFTFS</sequence>
<evidence type="ECO:0000313" key="2">
    <source>
        <dbReference type="EMBL" id="KAF7356418.1"/>
    </source>
</evidence>
<dbReference type="AlphaFoldDB" id="A0A8H6Y8Q9"/>
<protein>
    <submittedName>
        <fullName evidence="2">F-box domain-containing protein</fullName>
    </submittedName>
</protein>
<dbReference type="EMBL" id="JACAZI010000007">
    <property type="protein sequence ID" value="KAF7356418.1"/>
    <property type="molecule type" value="Genomic_DNA"/>
</dbReference>
<accession>A0A8H6Y8Q9</accession>
<feature type="coiled-coil region" evidence="1">
    <location>
        <begin position="43"/>
        <end position="70"/>
    </location>
</feature>
<gene>
    <name evidence="2" type="ORF">MVEN_00974600</name>
</gene>
<reference evidence="2" key="1">
    <citation type="submission" date="2020-05" db="EMBL/GenBank/DDBJ databases">
        <title>Mycena genomes resolve the evolution of fungal bioluminescence.</title>
        <authorList>
            <person name="Tsai I.J."/>
        </authorList>
    </citation>
    <scope>NUCLEOTIDE SEQUENCE</scope>
    <source>
        <strain evidence="2">CCC161011</strain>
    </source>
</reference>
<keyword evidence="3" id="KW-1185">Reference proteome</keyword>
<proteinExistence type="predicted"/>
<name>A0A8H6Y8Q9_9AGAR</name>
<comment type="caution">
    <text evidence="2">The sequence shown here is derived from an EMBL/GenBank/DDBJ whole genome shotgun (WGS) entry which is preliminary data.</text>
</comment>
<evidence type="ECO:0000313" key="3">
    <source>
        <dbReference type="Proteomes" id="UP000620124"/>
    </source>
</evidence>
<evidence type="ECO:0000256" key="1">
    <source>
        <dbReference type="SAM" id="Coils"/>
    </source>
</evidence>
<dbReference type="Proteomes" id="UP000620124">
    <property type="component" value="Unassembled WGS sequence"/>
</dbReference>
<organism evidence="2 3">
    <name type="scientific">Mycena venus</name>
    <dbReference type="NCBI Taxonomy" id="2733690"/>
    <lineage>
        <taxon>Eukaryota</taxon>
        <taxon>Fungi</taxon>
        <taxon>Dikarya</taxon>
        <taxon>Basidiomycota</taxon>
        <taxon>Agaricomycotina</taxon>
        <taxon>Agaricomycetes</taxon>
        <taxon>Agaricomycetidae</taxon>
        <taxon>Agaricales</taxon>
        <taxon>Marasmiineae</taxon>
        <taxon>Mycenaceae</taxon>
        <taxon>Mycena</taxon>
    </lineage>
</organism>